<comment type="caution">
    <text evidence="2">The sequence shown here is derived from an EMBL/GenBank/DDBJ whole genome shotgun (WGS) entry which is preliminary data.</text>
</comment>
<sequence>MDVNRRLDRNNITYSNRENEPGIFGPGMYNVYAFAAVNTIHWTLLLGTPIILF</sequence>
<keyword evidence="1" id="KW-1133">Transmembrane helix</keyword>
<keyword evidence="1" id="KW-0472">Membrane</keyword>
<evidence type="ECO:0000256" key="1">
    <source>
        <dbReference type="SAM" id="Phobius"/>
    </source>
</evidence>
<organism evidence="2">
    <name type="scientific">marine sediment metagenome</name>
    <dbReference type="NCBI Taxonomy" id="412755"/>
    <lineage>
        <taxon>unclassified sequences</taxon>
        <taxon>metagenomes</taxon>
        <taxon>ecological metagenomes</taxon>
    </lineage>
</organism>
<feature type="transmembrane region" description="Helical" evidence="1">
    <location>
        <begin position="31"/>
        <end position="52"/>
    </location>
</feature>
<dbReference type="EMBL" id="BARS01051617">
    <property type="protein sequence ID" value="GAG47117.1"/>
    <property type="molecule type" value="Genomic_DNA"/>
</dbReference>
<protein>
    <submittedName>
        <fullName evidence="2">Uncharacterized protein</fullName>
    </submittedName>
</protein>
<gene>
    <name evidence="2" type="ORF">S01H1_76850</name>
</gene>
<accession>X0YJ01</accession>
<dbReference type="AlphaFoldDB" id="X0YJ01"/>
<feature type="non-terminal residue" evidence="2">
    <location>
        <position position="53"/>
    </location>
</feature>
<proteinExistence type="predicted"/>
<reference evidence="2" key="1">
    <citation type="journal article" date="2014" name="Front. Microbiol.">
        <title>High frequency of phylogenetically diverse reductive dehalogenase-homologous genes in deep subseafloor sedimentary metagenomes.</title>
        <authorList>
            <person name="Kawai M."/>
            <person name="Futagami T."/>
            <person name="Toyoda A."/>
            <person name="Takaki Y."/>
            <person name="Nishi S."/>
            <person name="Hori S."/>
            <person name="Arai W."/>
            <person name="Tsubouchi T."/>
            <person name="Morono Y."/>
            <person name="Uchiyama I."/>
            <person name="Ito T."/>
            <person name="Fujiyama A."/>
            <person name="Inagaki F."/>
            <person name="Takami H."/>
        </authorList>
    </citation>
    <scope>NUCLEOTIDE SEQUENCE</scope>
    <source>
        <strain evidence="2">Expedition CK06-06</strain>
    </source>
</reference>
<keyword evidence="1" id="KW-0812">Transmembrane</keyword>
<evidence type="ECO:0000313" key="2">
    <source>
        <dbReference type="EMBL" id="GAG47117.1"/>
    </source>
</evidence>
<name>X0YJ01_9ZZZZ</name>